<keyword evidence="1" id="KW-0812">Transmembrane</keyword>
<keyword evidence="1" id="KW-1133">Transmembrane helix</keyword>
<dbReference type="InterPro" id="IPR026395">
    <property type="entry name" value="CshA_fibril"/>
</dbReference>
<reference evidence="3" key="1">
    <citation type="submission" date="2022-02" db="EMBL/GenBank/DDBJ databases">
        <authorList>
            <person name="Lee M."/>
            <person name="Kim S.-J."/>
            <person name="Jung M.-Y."/>
        </authorList>
    </citation>
    <scope>NUCLEOTIDE SEQUENCE</scope>
    <source>
        <strain evidence="3">JHP9</strain>
    </source>
</reference>
<protein>
    <submittedName>
        <fullName evidence="3">Ig-like domain-containing protein</fullName>
    </submittedName>
</protein>
<keyword evidence="1" id="KW-0472">Membrane</keyword>
<evidence type="ECO:0000313" key="3">
    <source>
        <dbReference type="EMBL" id="MCL6422442.1"/>
    </source>
</evidence>
<evidence type="ECO:0000259" key="2">
    <source>
        <dbReference type="Pfam" id="PF19076"/>
    </source>
</evidence>
<gene>
    <name evidence="3" type="ORF">Bequi_03425</name>
</gene>
<comment type="caution">
    <text evidence="3">The sequence shown here is derived from an EMBL/GenBank/DDBJ whole genome shotgun (WGS) entry which is preliminary data.</text>
</comment>
<sequence>MLAGSPMLVPSAALALGEDGPFELPRSERTVDIAPGIVNRIPVADLITDSVEGELDLASARLAVPDGATEQQLDDMALSEDGTAMTVAGEGTWSVLGTDLVFTPDASPDPGFSPIAITVASVHGTRSLPAEFRLQPTDAVELQVTAGAGAAVSVDLWESGAGVARIHLLLDGMPAGSTVTEDDSRIVIPEEGVWQYDAATGAVEFTPAASHLGRQPTTLRYLADNEAGATLRTGSISIVTPVLADMVRAAPFGQPVSFPVRDNQQNVSPNTLRLVPVGGPTANARTSGTTQDPQPGMARVNADGTEVIVDGQGRWSLDREAGEVTFTPESASVIEAAPMGITGADAEGQSAGTALLTIGYPALFDLVSAAKPGAQIVFRPLAPSGPAGGVAKDSLRLSAEGAAPGAVLAEDGLTMAIPGQGLWEIDRESGTITLTPESDLEAGATSTVRITGTGVHAGNPVSGQLTALVSAATPTLRDDEIATAPGRSAAVDLLANDTAGSAASPLQASSARLLSLQAANLGELDRFRGTRLVIPREGEYVVSSDGVLTFTPADGFSGRATPVFYRVEDAQGVPYLASAVVQVDPALAASAGSGSEGSAGINSLLTGLLPSSSSTAIVYGTIAVLISFAGAVSLFIGTRMESDRRTWKD</sequence>
<accession>A0ABT0QXM8</accession>
<proteinExistence type="predicted"/>
<dbReference type="RefSeq" id="WP_249736542.1">
    <property type="nucleotide sequence ID" value="NZ_JAKNCJ010000001.1"/>
</dbReference>
<feature type="domain" description="CshA" evidence="2">
    <location>
        <begin position="529"/>
        <end position="576"/>
    </location>
</feature>
<evidence type="ECO:0000313" key="4">
    <source>
        <dbReference type="Proteomes" id="UP001203761"/>
    </source>
</evidence>
<dbReference type="Pfam" id="PF19076">
    <property type="entry name" value="CshA_repeat"/>
    <property type="match status" value="1"/>
</dbReference>
<evidence type="ECO:0000256" key="1">
    <source>
        <dbReference type="SAM" id="Phobius"/>
    </source>
</evidence>
<organism evidence="3 4">
    <name type="scientific">Brachybacterium equifaecis</name>
    <dbReference type="NCBI Taxonomy" id="2910770"/>
    <lineage>
        <taxon>Bacteria</taxon>
        <taxon>Bacillati</taxon>
        <taxon>Actinomycetota</taxon>
        <taxon>Actinomycetes</taxon>
        <taxon>Micrococcales</taxon>
        <taxon>Dermabacteraceae</taxon>
        <taxon>Brachybacterium</taxon>
    </lineage>
</organism>
<feature type="transmembrane region" description="Helical" evidence="1">
    <location>
        <begin position="616"/>
        <end position="636"/>
    </location>
</feature>
<dbReference type="EMBL" id="JAKNCJ010000001">
    <property type="protein sequence ID" value="MCL6422442.1"/>
    <property type="molecule type" value="Genomic_DNA"/>
</dbReference>
<keyword evidence="4" id="KW-1185">Reference proteome</keyword>
<dbReference type="Proteomes" id="UP001203761">
    <property type="component" value="Unassembled WGS sequence"/>
</dbReference>
<name>A0ABT0QXM8_9MICO</name>